<proteinExistence type="predicted"/>
<organism evidence="1 2">
    <name type="scientific">Caenorhabditis elegans</name>
    <dbReference type="NCBI Taxonomy" id="6239"/>
    <lineage>
        <taxon>Eukaryota</taxon>
        <taxon>Metazoa</taxon>
        <taxon>Ecdysozoa</taxon>
        <taxon>Nematoda</taxon>
        <taxon>Chromadorea</taxon>
        <taxon>Rhabditida</taxon>
        <taxon>Rhabditina</taxon>
        <taxon>Rhabditomorpha</taxon>
        <taxon>Rhabditoidea</taxon>
        <taxon>Rhabditidae</taxon>
        <taxon>Peloderinae</taxon>
        <taxon>Caenorhabditis</taxon>
    </lineage>
</organism>
<dbReference type="CTD" id="185087"/>
<dbReference type="RefSeq" id="NP_510352.1">
    <property type="nucleotide sequence ID" value="NM_077951.1"/>
</dbReference>
<dbReference type="FunCoup" id="Q9XX96">
    <property type="interactions" value="173"/>
</dbReference>
<dbReference type="Proteomes" id="UP000001940">
    <property type="component" value="Chromosome X"/>
</dbReference>
<protein>
    <submittedName>
        <fullName evidence="1">CYSTM domain-containing protein</fullName>
    </submittedName>
</protein>
<dbReference type="UCSC" id="F28H6.7">
    <property type="organism name" value="c. elegans"/>
</dbReference>
<evidence type="ECO:0000313" key="3">
    <source>
        <dbReference type="WormBase" id="F28H6.7"/>
    </source>
</evidence>
<gene>
    <name evidence="1" type="ORF">CELE_F28H6.7</name>
    <name evidence="1 3" type="ORF">F28H6.7</name>
</gene>
<dbReference type="STRING" id="6239.F28H6.7.1"/>
<evidence type="ECO:0000313" key="2">
    <source>
        <dbReference type="Proteomes" id="UP000001940"/>
    </source>
</evidence>
<accession>Q9XX96</accession>
<dbReference type="Bgee" id="WBGene00009235">
    <property type="expression patterns" value="Expressed in pharyngeal muscle cell (C elegans) and 2 other cell types or tissues"/>
</dbReference>
<reference evidence="1 2" key="1">
    <citation type="journal article" date="1998" name="Science">
        <title>Genome sequence of the nematode C. elegans: a platform for investigating biology.</title>
        <authorList>
            <consortium name="The C. elegans sequencing consortium"/>
            <person name="Sulson J.E."/>
            <person name="Waterston R."/>
        </authorList>
    </citation>
    <scope>NUCLEOTIDE SEQUENCE [LARGE SCALE GENOMIC DNA]</scope>
    <source>
        <strain evidence="1 2">Bristol N2</strain>
    </source>
</reference>
<dbReference type="AGR" id="WB:WBGene00009235"/>
<dbReference type="OMA" id="ICICVEI"/>
<dbReference type="InParanoid" id="Q9XX96"/>
<dbReference type="AlphaFoldDB" id="Q9XX96"/>
<keyword evidence="2" id="KW-1185">Reference proteome</keyword>
<dbReference type="EMBL" id="BX284606">
    <property type="protein sequence ID" value="CAA20931.1"/>
    <property type="molecule type" value="Genomic_DNA"/>
</dbReference>
<dbReference type="PaxDb" id="6239-F28H6.7"/>
<dbReference type="PIR" id="T21519">
    <property type="entry name" value="T21519"/>
</dbReference>
<sequence length="75" mass="8436">MVNPSSYEPIVGEVYTAQPDINDSAFQAFGQRERQRSEIPYFWCIPCCLIIDFCACFVEVCGAVCACEEIDDVDD</sequence>
<dbReference type="GeneID" id="185087"/>
<dbReference type="WormBase" id="F28H6.7">
    <property type="protein sequence ID" value="CE18652"/>
    <property type="gene ID" value="WBGene00009235"/>
</dbReference>
<evidence type="ECO:0000313" key="1">
    <source>
        <dbReference type="EMBL" id="CAA20931.1"/>
    </source>
</evidence>
<name>Q9XX96_CAEEL</name>
<dbReference type="KEGG" id="cel:CELE_F28H6.7"/>
<dbReference type="HOGENOM" id="CLU_197011_0_0_1"/>